<dbReference type="EC" id="2.4.1.227" evidence="10"/>
<evidence type="ECO:0000313" key="13">
    <source>
        <dbReference type="EMBL" id="QGU05004.1"/>
    </source>
</evidence>
<sequence length="360" mass="37017">MPASNETLSVVVAGGGTAGHIEPALAVAEALVERHGATVTALGTPRGLERDLVPARGFDLRFIDPVPVPRRPSLDLLKLPFRLVNAVRQARGILREVKADALIGFGGYVSAPAYLAARTLGIPFFVHEANARAGIANKLGERLGGTGFNAVAGSGMPGEVVGIPVRSGLRTGDSHAAVERAREQWGLAPERRTLLVTGGSQGAVSLNRVVAGAVDTLTGEGGFQVLHAYGKRNTAPSPHEHYVALPYIEDMAAAYAVADLVVCRSGAMTVAEVTASGLPAVYVPLPHGNGEQALNAADVVAAGAARIVDDAELTSERLIAEASEILGDDELLATMRAAARGHSVGDTAAHLADAIAAAVK</sequence>
<dbReference type="InterPro" id="IPR004276">
    <property type="entry name" value="GlycoTrans_28_N"/>
</dbReference>
<protein>
    <recommendedName>
        <fullName evidence="10">UDP-N-acetylglucosamine--N-acetylmuramyl-(pentapeptide) pyrophosphoryl-undecaprenol N-acetylglucosamine transferase</fullName>
        <ecNumber evidence="10">2.4.1.227</ecNumber>
    </recommendedName>
    <alternativeName>
        <fullName evidence="10">Undecaprenyl-PP-MurNAc-pentapeptide-UDPGlcNAc GlcNAc transferase</fullName>
    </alternativeName>
</protein>
<keyword evidence="1 10" id="KW-1003">Cell membrane</keyword>
<name>A0A6B8VUF9_9CORY</name>
<keyword evidence="2 10" id="KW-0132">Cell division</keyword>
<comment type="function">
    <text evidence="10">Cell wall formation. Catalyzes the transfer of a GlcNAc subunit on undecaprenyl-pyrophosphoryl-MurNAc-pentapeptide (lipid intermediate I) to form undecaprenyl-pyrophosphoryl-MurNAc-(pentapeptide)GlcNAc (lipid intermediate II).</text>
</comment>
<dbReference type="Proteomes" id="UP000425178">
    <property type="component" value="Chromosome"/>
</dbReference>
<dbReference type="GO" id="GO:0050511">
    <property type="term" value="F:undecaprenyldiphospho-muramoylpentapeptide beta-N-acetylglucosaminyltransferase activity"/>
    <property type="evidence" value="ECO:0007669"/>
    <property type="project" value="UniProtKB-UniRule"/>
</dbReference>
<dbReference type="PANTHER" id="PTHR21015:SF22">
    <property type="entry name" value="GLYCOSYLTRANSFERASE"/>
    <property type="match status" value="1"/>
</dbReference>
<keyword evidence="5 10" id="KW-0133">Cell shape</keyword>
<feature type="binding site" evidence="10">
    <location>
        <position position="130"/>
    </location>
    <ligand>
        <name>UDP-N-acetyl-alpha-D-glucosamine</name>
        <dbReference type="ChEBI" id="CHEBI:57705"/>
    </ligand>
</feature>
<keyword evidence="8 10" id="KW-0131">Cell cycle</keyword>
<evidence type="ECO:0000256" key="3">
    <source>
        <dbReference type="ARBA" id="ARBA00022676"/>
    </source>
</evidence>
<dbReference type="RefSeq" id="WP_156228499.1">
    <property type="nucleotide sequence ID" value="NZ_CP046453.1"/>
</dbReference>
<evidence type="ECO:0000256" key="10">
    <source>
        <dbReference type="HAMAP-Rule" id="MF_00033"/>
    </source>
</evidence>
<keyword evidence="9 10" id="KW-0961">Cell wall biogenesis/degradation</keyword>
<dbReference type="GO" id="GO:0005886">
    <property type="term" value="C:plasma membrane"/>
    <property type="evidence" value="ECO:0007669"/>
    <property type="project" value="UniProtKB-SubCell"/>
</dbReference>
<feature type="binding site" evidence="10">
    <location>
        <position position="166"/>
    </location>
    <ligand>
        <name>UDP-N-acetyl-alpha-D-glucosamine</name>
        <dbReference type="ChEBI" id="CHEBI:57705"/>
    </ligand>
</feature>
<evidence type="ECO:0000256" key="4">
    <source>
        <dbReference type="ARBA" id="ARBA00022679"/>
    </source>
</evidence>
<feature type="binding site" evidence="10">
    <location>
        <position position="200"/>
    </location>
    <ligand>
        <name>UDP-N-acetyl-alpha-D-glucosamine</name>
        <dbReference type="ChEBI" id="CHEBI:57705"/>
    </ligand>
</feature>
<comment type="pathway">
    <text evidence="10">Cell wall biogenesis; peptidoglycan biosynthesis.</text>
</comment>
<dbReference type="InterPro" id="IPR007235">
    <property type="entry name" value="Glyco_trans_28_C"/>
</dbReference>
<dbReference type="Gene3D" id="3.40.50.2000">
    <property type="entry name" value="Glycogen Phosphorylase B"/>
    <property type="match status" value="2"/>
</dbReference>
<dbReference type="GO" id="GO:0051991">
    <property type="term" value="F:UDP-N-acetyl-D-glucosamine:N-acetylmuramoyl-L-alanyl-D-glutamyl-meso-2,6-diaminopimelyl-D-alanyl-D-alanine-diphosphoundecaprenol 4-beta-N-acetylglucosaminlytransferase activity"/>
    <property type="evidence" value="ECO:0007669"/>
    <property type="project" value="RHEA"/>
</dbReference>
<dbReference type="UniPathway" id="UPA00219"/>
<comment type="similarity">
    <text evidence="10">Belongs to the glycosyltransferase 28 family. MurG subfamily.</text>
</comment>
<accession>A0A6B8VUF9</accession>
<comment type="subcellular location">
    <subcellularLocation>
        <location evidence="10">Cell membrane</location>
        <topology evidence="10">Peripheral membrane protein</topology>
        <orientation evidence="10">Cytoplasmic side</orientation>
    </subcellularLocation>
</comment>
<dbReference type="GO" id="GO:0008360">
    <property type="term" value="P:regulation of cell shape"/>
    <property type="evidence" value="ECO:0007669"/>
    <property type="project" value="UniProtKB-KW"/>
</dbReference>
<dbReference type="AlphaFoldDB" id="A0A6B8VUF9"/>
<dbReference type="CDD" id="cd03785">
    <property type="entry name" value="GT28_MurG"/>
    <property type="match status" value="1"/>
</dbReference>
<evidence type="ECO:0000256" key="8">
    <source>
        <dbReference type="ARBA" id="ARBA00023306"/>
    </source>
</evidence>
<evidence type="ECO:0000256" key="2">
    <source>
        <dbReference type="ARBA" id="ARBA00022618"/>
    </source>
</evidence>
<dbReference type="InterPro" id="IPR006009">
    <property type="entry name" value="GlcNAc_MurG"/>
</dbReference>
<dbReference type="HAMAP" id="MF_00033">
    <property type="entry name" value="MurG"/>
    <property type="match status" value="1"/>
</dbReference>
<evidence type="ECO:0000313" key="14">
    <source>
        <dbReference type="Proteomes" id="UP000425178"/>
    </source>
</evidence>
<dbReference type="NCBIfam" id="TIGR01133">
    <property type="entry name" value="murG"/>
    <property type="match status" value="1"/>
</dbReference>
<evidence type="ECO:0000256" key="7">
    <source>
        <dbReference type="ARBA" id="ARBA00023136"/>
    </source>
</evidence>
<dbReference type="Pfam" id="PF04101">
    <property type="entry name" value="Glyco_tran_28_C"/>
    <property type="match status" value="1"/>
</dbReference>
<feature type="binding site" evidence="10">
    <location>
        <position position="292"/>
    </location>
    <ligand>
        <name>UDP-N-acetyl-alpha-D-glucosamine</name>
        <dbReference type="ChEBI" id="CHEBI:57705"/>
    </ligand>
</feature>
<dbReference type="GO" id="GO:0071555">
    <property type="term" value="P:cell wall organization"/>
    <property type="evidence" value="ECO:0007669"/>
    <property type="project" value="UniProtKB-KW"/>
</dbReference>
<comment type="catalytic activity">
    <reaction evidence="10">
        <text>di-trans,octa-cis-undecaprenyl diphospho-N-acetyl-alpha-D-muramoyl-L-alanyl-D-glutamyl-meso-2,6-diaminopimeloyl-D-alanyl-D-alanine + UDP-N-acetyl-alpha-D-glucosamine = di-trans,octa-cis-undecaprenyl diphospho-[N-acetyl-alpha-D-glucosaminyl-(1-&gt;4)]-N-acetyl-alpha-D-muramoyl-L-alanyl-D-glutamyl-meso-2,6-diaminopimeloyl-D-alanyl-D-alanine + UDP + H(+)</text>
        <dbReference type="Rhea" id="RHEA:31227"/>
        <dbReference type="ChEBI" id="CHEBI:15378"/>
        <dbReference type="ChEBI" id="CHEBI:57705"/>
        <dbReference type="ChEBI" id="CHEBI:58223"/>
        <dbReference type="ChEBI" id="CHEBI:61387"/>
        <dbReference type="ChEBI" id="CHEBI:61388"/>
        <dbReference type="EC" id="2.4.1.227"/>
    </reaction>
</comment>
<evidence type="ECO:0000259" key="12">
    <source>
        <dbReference type="Pfam" id="PF04101"/>
    </source>
</evidence>
<proteinExistence type="inferred from homology"/>
<dbReference type="Pfam" id="PF03033">
    <property type="entry name" value="Glyco_transf_28"/>
    <property type="match status" value="1"/>
</dbReference>
<feature type="binding site" evidence="10">
    <location>
        <position position="248"/>
    </location>
    <ligand>
        <name>UDP-N-acetyl-alpha-D-glucosamine</name>
        <dbReference type="ChEBI" id="CHEBI:57705"/>
    </ligand>
</feature>
<keyword evidence="4 10" id="KW-0808">Transferase</keyword>
<feature type="binding site" evidence="10">
    <location>
        <begin position="17"/>
        <end position="19"/>
    </location>
    <ligand>
        <name>UDP-N-acetyl-alpha-D-glucosamine</name>
        <dbReference type="ChEBI" id="CHEBI:57705"/>
    </ligand>
</feature>
<dbReference type="SUPFAM" id="SSF53756">
    <property type="entry name" value="UDP-Glycosyltransferase/glycogen phosphorylase"/>
    <property type="match status" value="1"/>
</dbReference>
<dbReference type="GO" id="GO:0051301">
    <property type="term" value="P:cell division"/>
    <property type="evidence" value="ECO:0007669"/>
    <property type="project" value="UniProtKB-KW"/>
</dbReference>
<evidence type="ECO:0000256" key="1">
    <source>
        <dbReference type="ARBA" id="ARBA00022475"/>
    </source>
</evidence>
<feature type="domain" description="Glycosyl transferase family 28 C-terminal" evidence="12">
    <location>
        <begin position="193"/>
        <end position="348"/>
    </location>
</feature>
<evidence type="ECO:0000256" key="6">
    <source>
        <dbReference type="ARBA" id="ARBA00022984"/>
    </source>
</evidence>
<dbReference type="KEGG" id="ccoe:CETAM_08750"/>
<dbReference type="EMBL" id="CP046453">
    <property type="protein sequence ID" value="QGU05004.1"/>
    <property type="molecule type" value="Genomic_DNA"/>
</dbReference>
<evidence type="ECO:0000259" key="11">
    <source>
        <dbReference type="Pfam" id="PF03033"/>
    </source>
</evidence>
<evidence type="ECO:0000256" key="5">
    <source>
        <dbReference type="ARBA" id="ARBA00022960"/>
    </source>
</evidence>
<gene>
    <name evidence="10 13" type="primary">murG</name>
    <name evidence="13" type="ORF">CETAM_08750</name>
</gene>
<dbReference type="GO" id="GO:0009252">
    <property type="term" value="P:peptidoglycan biosynthetic process"/>
    <property type="evidence" value="ECO:0007669"/>
    <property type="project" value="UniProtKB-UniRule"/>
</dbReference>
<keyword evidence="3 10" id="KW-0328">Glycosyltransferase</keyword>
<reference evidence="13 14" key="1">
    <citation type="journal article" date="2021" name="Int. J. Syst. Evol. Microbiol.">
        <title>Classification of three corynebacterial strains isolated from a small paddock in North Rhine-Westphalia: proposal of &lt;i&gt;Corynebacterium kalinowskii&lt;/i&gt; sp. nov., &lt;i&gt;Corynebacterium comes&lt;/i&gt; sp. nov. and &lt;i&gt;Corynebacterium occultum&lt;/i&gt; sp. nov.</title>
        <authorList>
            <person name="Schaffert L."/>
            <person name="Ruwe M."/>
            <person name="Milse J."/>
            <person name="Hanuschka K."/>
            <person name="Ortseifen V."/>
            <person name="Droste J."/>
            <person name="Brandt D."/>
            <person name="Schl L."/>
            <person name="Kutter Y."/>
            <person name="Vinke S."/>
            <person name="Vieh P."/>
            <person name="Jacob L."/>
            <person name="L N.C."/>
            <person name="Schulte-Berndt E."/>
            <person name="Hain C."/>
            <person name="Linder M."/>
            <person name="Schmidt P."/>
            <person name="Wollenschl L."/>
            <person name="Luttermann T."/>
            <person name="Thieme E."/>
            <person name="Hassa J."/>
            <person name="Haak M."/>
            <person name="Wittchen M."/>
            <person name="Mentz A."/>
            <person name="Persicke M."/>
            <person name="Busche T."/>
            <person name="R C."/>
        </authorList>
    </citation>
    <scope>NUCLEOTIDE SEQUENCE [LARGE SCALE GENOMIC DNA]</scope>
    <source>
        <strain evidence="13 14">2019</strain>
    </source>
</reference>
<feature type="domain" description="Glycosyltransferase family 28 N-terminal" evidence="11">
    <location>
        <begin position="10"/>
        <end position="140"/>
    </location>
</feature>
<dbReference type="PANTHER" id="PTHR21015">
    <property type="entry name" value="UDP-N-ACETYLGLUCOSAMINE--N-ACETYLMURAMYL-(PENTAPEPTIDE) PYROPHOSPHORYL-UNDECAPRENOL N-ACETYLGLUCOSAMINE TRANSFERASE 1"/>
    <property type="match status" value="1"/>
</dbReference>
<keyword evidence="6 10" id="KW-0573">Peptidoglycan synthesis</keyword>
<keyword evidence="7 10" id="KW-0472">Membrane</keyword>
<evidence type="ECO:0000256" key="9">
    <source>
        <dbReference type="ARBA" id="ARBA00023316"/>
    </source>
</evidence>
<keyword evidence="14" id="KW-1185">Reference proteome</keyword>
<dbReference type="GO" id="GO:0005975">
    <property type="term" value="P:carbohydrate metabolic process"/>
    <property type="evidence" value="ECO:0007669"/>
    <property type="project" value="InterPro"/>
</dbReference>
<organism evidence="13 14">
    <name type="scientific">Corynebacterium comes</name>
    <dbReference type="NCBI Taxonomy" id="2675218"/>
    <lineage>
        <taxon>Bacteria</taxon>
        <taxon>Bacillati</taxon>
        <taxon>Actinomycetota</taxon>
        <taxon>Actinomycetes</taxon>
        <taxon>Mycobacteriales</taxon>
        <taxon>Corynebacteriaceae</taxon>
        <taxon>Corynebacterium</taxon>
    </lineage>
</organism>
<comment type="caution">
    <text evidence="10">Lacks conserved residue(s) required for the propagation of feature annotation.</text>
</comment>